<dbReference type="AlphaFoldDB" id="A0A9Q4EWX6"/>
<keyword evidence="1" id="KW-0378">Hydrolase</keyword>
<organism evidence="1 2">
    <name type="scientific">Mediterraneibacter gnavus</name>
    <name type="common">Ruminococcus gnavus</name>
    <dbReference type="NCBI Taxonomy" id="33038"/>
    <lineage>
        <taxon>Bacteria</taxon>
        <taxon>Bacillati</taxon>
        <taxon>Bacillota</taxon>
        <taxon>Clostridia</taxon>
        <taxon>Lachnospirales</taxon>
        <taxon>Lachnospiraceae</taxon>
        <taxon>Mediterraneibacter</taxon>
    </lineage>
</organism>
<dbReference type="Proteomes" id="UP001079535">
    <property type="component" value="Unassembled WGS sequence"/>
</dbReference>
<dbReference type="EMBL" id="JAPRAY010000003">
    <property type="protein sequence ID" value="MCZ0666488.1"/>
    <property type="molecule type" value="Genomic_DNA"/>
</dbReference>
<dbReference type="SUPFAM" id="SSF50494">
    <property type="entry name" value="Trypsin-like serine proteases"/>
    <property type="match status" value="1"/>
</dbReference>
<name>A0A9Q4EWX6_MEDGN</name>
<protein>
    <submittedName>
        <fullName evidence="1">Serine protease</fullName>
    </submittedName>
</protein>
<accession>A0A9Q4EWX6</accession>
<evidence type="ECO:0000313" key="1">
    <source>
        <dbReference type="EMBL" id="MCZ0666488.1"/>
    </source>
</evidence>
<dbReference type="Pfam" id="PF13365">
    <property type="entry name" value="Trypsin_2"/>
    <property type="match status" value="1"/>
</dbReference>
<dbReference type="GO" id="GO:0006508">
    <property type="term" value="P:proteolysis"/>
    <property type="evidence" value="ECO:0007669"/>
    <property type="project" value="UniProtKB-KW"/>
</dbReference>
<sequence length="219" mass="24620">MITEENIIYTTTLIKAYNYEKNICNTGTGFFCKDEENYYLISNKHIVDGCTEFEFKVPMYGDDKIVTTKIKIDPSSHSLYDIGVIGINAVMSSNYKYNIKFIEISDFYNDQLFKCSNIENIIMLGYPQGMKGDPLGCPIIKSGITATPISKKYNDQEIFLTDILSFPGSSGSPIFIKYNDSYILVGIHYASATTIDDGSHIGLGFCIKDSILYNWIKGI</sequence>
<proteinExistence type="predicted"/>
<comment type="caution">
    <text evidence="1">The sequence shown here is derived from an EMBL/GenBank/DDBJ whole genome shotgun (WGS) entry which is preliminary data.</text>
</comment>
<keyword evidence="1" id="KW-0645">Protease</keyword>
<gene>
    <name evidence="1" type="ORF">OZZ17_02910</name>
</gene>
<dbReference type="RefSeq" id="WP_009245783.1">
    <property type="nucleotide sequence ID" value="NZ_CABKQB010000014.1"/>
</dbReference>
<reference evidence="1" key="1">
    <citation type="submission" date="2022-11" db="EMBL/GenBank/DDBJ databases">
        <title>Temperate bacteriophages infecting mucin-degrading bacterium Ruminococcus gnavus from the human gut.</title>
        <authorList>
            <person name="Buttimer C."/>
        </authorList>
    </citation>
    <scope>NUCLEOTIDE SEQUENCE</scope>
    <source>
        <strain evidence="1">CCUG 49994</strain>
    </source>
</reference>
<evidence type="ECO:0000313" key="2">
    <source>
        <dbReference type="Proteomes" id="UP001079535"/>
    </source>
</evidence>
<dbReference type="GO" id="GO:0008233">
    <property type="term" value="F:peptidase activity"/>
    <property type="evidence" value="ECO:0007669"/>
    <property type="project" value="UniProtKB-KW"/>
</dbReference>
<dbReference type="InterPro" id="IPR009003">
    <property type="entry name" value="Peptidase_S1_PA"/>
</dbReference>
<dbReference type="Gene3D" id="2.40.10.120">
    <property type="match status" value="1"/>
</dbReference>